<feature type="compositionally biased region" description="Basic and acidic residues" evidence="1">
    <location>
        <begin position="211"/>
        <end position="221"/>
    </location>
</feature>
<dbReference type="Gramene" id="KQK90072">
    <property type="protein sequence ID" value="KQK90072"/>
    <property type="gene ID" value="SETIT_037142mg"/>
</dbReference>
<accession>K4AE35</accession>
<dbReference type="EMBL" id="AGNK02005888">
    <property type="status" value="NOT_ANNOTATED_CDS"/>
    <property type="molecule type" value="Genomic_DNA"/>
</dbReference>
<protein>
    <submittedName>
        <fullName evidence="2">Uncharacterized protein</fullName>
    </submittedName>
</protein>
<proteinExistence type="predicted"/>
<evidence type="ECO:0000313" key="3">
    <source>
        <dbReference type="Proteomes" id="UP000004995"/>
    </source>
</evidence>
<dbReference type="Proteomes" id="UP000004995">
    <property type="component" value="Unassembled WGS sequence"/>
</dbReference>
<dbReference type="HOGENOM" id="CLU_1095826_0_0_1"/>
<sequence length="254" mass="26917">MLGLSAKGSQERSPAVAAVSTHQSLPSWGMTSSKAQVRLGSGLLTSLVTQLPVWDEKQCSRAAGLSTRYWKPTTMKPPLGAEMTPGLAELRTPVPGRRWAVPEMTSRTKYSGLAGGRCGGVGVGAATVRRSPAERSAARTRCGLGLAGETRVETVRRARLGGGASVRRRSAPSGRRTSQTSRQGNEGGGQQGNEASARMTWYATPCRGRMRGGEERVGKSEMKRRRSSPPTLGIGSMGHATMACRKRGIPNTVL</sequence>
<evidence type="ECO:0000256" key="1">
    <source>
        <dbReference type="SAM" id="MobiDB-lite"/>
    </source>
</evidence>
<feature type="region of interest" description="Disordered" evidence="1">
    <location>
        <begin position="1"/>
        <end position="29"/>
    </location>
</feature>
<reference evidence="3" key="1">
    <citation type="journal article" date="2012" name="Nat. Biotechnol.">
        <title>Reference genome sequence of the model plant Setaria.</title>
        <authorList>
            <person name="Bennetzen J.L."/>
            <person name="Schmutz J."/>
            <person name="Wang H."/>
            <person name="Percifield R."/>
            <person name="Hawkins J."/>
            <person name="Pontaroli A.C."/>
            <person name="Estep M."/>
            <person name="Feng L."/>
            <person name="Vaughn J.N."/>
            <person name="Grimwood J."/>
            <person name="Jenkins J."/>
            <person name="Barry K."/>
            <person name="Lindquist E."/>
            <person name="Hellsten U."/>
            <person name="Deshpande S."/>
            <person name="Wang X."/>
            <person name="Wu X."/>
            <person name="Mitros T."/>
            <person name="Triplett J."/>
            <person name="Yang X."/>
            <person name="Ye C.Y."/>
            <person name="Mauro-Herrera M."/>
            <person name="Wang L."/>
            <person name="Li P."/>
            <person name="Sharma M."/>
            <person name="Sharma R."/>
            <person name="Ronald P.C."/>
            <person name="Panaud O."/>
            <person name="Kellogg E.A."/>
            <person name="Brutnell T.P."/>
            <person name="Doust A.N."/>
            <person name="Tuskan G.A."/>
            <person name="Rokhsar D."/>
            <person name="Devos K.M."/>
        </authorList>
    </citation>
    <scope>NUCLEOTIDE SEQUENCE [LARGE SCALE GENOMIC DNA]</scope>
    <source>
        <strain evidence="3">cv. Yugu1</strain>
    </source>
</reference>
<organism evidence="2 3">
    <name type="scientific">Setaria italica</name>
    <name type="common">Foxtail millet</name>
    <name type="synonym">Panicum italicum</name>
    <dbReference type="NCBI Taxonomy" id="4555"/>
    <lineage>
        <taxon>Eukaryota</taxon>
        <taxon>Viridiplantae</taxon>
        <taxon>Streptophyta</taxon>
        <taxon>Embryophyta</taxon>
        <taxon>Tracheophyta</taxon>
        <taxon>Spermatophyta</taxon>
        <taxon>Magnoliopsida</taxon>
        <taxon>Liliopsida</taxon>
        <taxon>Poales</taxon>
        <taxon>Poaceae</taxon>
        <taxon>PACMAD clade</taxon>
        <taxon>Panicoideae</taxon>
        <taxon>Panicodae</taxon>
        <taxon>Paniceae</taxon>
        <taxon>Cenchrinae</taxon>
        <taxon>Setaria</taxon>
    </lineage>
</organism>
<feature type="compositionally biased region" description="Polar residues" evidence="1">
    <location>
        <begin position="20"/>
        <end position="29"/>
    </location>
</feature>
<reference evidence="2" key="2">
    <citation type="submission" date="2018-08" db="UniProtKB">
        <authorList>
            <consortium name="EnsemblPlants"/>
        </authorList>
    </citation>
    <scope>IDENTIFICATION</scope>
    <source>
        <strain evidence="2">Yugu1</strain>
    </source>
</reference>
<dbReference type="AlphaFoldDB" id="K4AE35"/>
<keyword evidence="3" id="KW-1185">Reference proteome</keyword>
<dbReference type="EnsemblPlants" id="KQK90072">
    <property type="protein sequence ID" value="KQK90072"/>
    <property type="gene ID" value="SETIT_037142mg"/>
</dbReference>
<evidence type="ECO:0000313" key="2">
    <source>
        <dbReference type="EnsemblPlants" id="KQK90072"/>
    </source>
</evidence>
<name>K4AE35_SETIT</name>
<feature type="region of interest" description="Disordered" evidence="1">
    <location>
        <begin position="155"/>
        <end position="237"/>
    </location>
</feature>
<dbReference type="InParanoid" id="K4AE35"/>